<accession>A0A844ALK1</accession>
<dbReference type="GO" id="GO:0016260">
    <property type="term" value="P:selenocysteine biosynthetic process"/>
    <property type="evidence" value="ECO:0007669"/>
    <property type="project" value="TreeGrafter"/>
</dbReference>
<dbReference type="AlphaFoldDB" id="A0A844ALK1"/>
<dbReference type="Pfam" id="PF02769">
    <property type="entry name" value="AIRS_C"/>
    <property type="match status" value="1"/>
</dbReference>
<dbReference type="GO" id="GO:0016491">
    <property type="term" value="F:oxidoreductase activity"/>
    <property type="evidence" value="ECO:0007669"/>
    <property type="project" value="InterPro"/>
</dbReference>
<keyword evidence="1 9" id="KW-0808">Transferase</keyword>
<reference evidence="9 10" key="1">
    <citation type="submission" date="2019-10" db="EMBL/GenBank/DDBJ databases">
        <title>Epibacterium sp. nov., isolated from seawater.</title>
        <authorList>
            <person name="Zhang X."/>
            <person name="Li N."/>
        </authorList>
    </citation>
    <scope>NUCLEOTIDE SEQUENCE [LARGE SCALE GENOMIC DNA]</scope>
    <source>
        <strain evidence="9 10">SM1969</strain>
    </source>
</reference>
<keyword evidence="5" id="KW-0711">Selenium</keyword>
<dbReference type="Gene3D" id="3.90.650.10">
    <property type="entry name" value="PurM-like C-terminal domain"/>
    <property type="match status" value="1"/>
</dbReference>
<keyword evidence="4" id="KW-0067">ATP-binding</keyword>
<evidence type="ECO:0000259" key="8">
    <source>
        <dbReference type="Pfam" id="PF07992"/>
    </source>
</evidence>
<dbReference type="InterPro" id="IPR036921">
    <property type="entry name" value="PurM-like_N_sf"/>
</dbReference>
<dbReference type="SUPFAM" id="SSF56042">
    <property type="entry name" value="PurM C-terminal domain-like"/>
    <property type="match status" value="1"/>
</dbReference>
<dbReference type="SUPFAM" id="SSF51905">
    <property type="entry name" value="FAD/NAD(P)-binding domain"/>
    <property type="match status" value="2"/>
</dbReference>
<keyword evidence="10" id="KW-1185">Reference proteome</keyword>
<feature type="domain" description="PurM-like C-terminal" evidence="7">
    <location>
        <begin position="547"/>
        <end position="710"/>
    </location>
</feature>
<dbReference type="EMBL" id="WIXK01000004">
    <property type="protein sequence ID" value="MQY42990.1"/>
    <property type="molecule type" value="Genomic_DNA"/>
</dbReference>
<dbReference type="InterPro" id="IPR016188">
    <property type="entry name" value="PurM-like_N"/>
</dbReference>
<name>A0A844ALK1_9RHOB</name>
<protein>
    <submittedName>
        <fullName evidence="9">Selenide, water dikinase SelD</fullName>
        <ecNumber evidence="9">2.7.9.3</ecNumber>
    </submittedName>
</protein>
<organism evidence="9 10">
    <name type="scientific">Tritonibacter aquimaris</name>
    <dbReference type="NCBI Taxonomy" id="2663379"/>
    <lineage>
        <taxon>Bacteria</taxon>
        <taxon>Pseudomonadati</taxon>
        <taxon>Pseudomonadota</taxon>
        <taxon>Alphaproteobacteria</taxon>
        <taxon>Rhodobacterales</taxon>
        <taxon>Paracoccaceae</taxon>
        <taxon>Tritonibacter</taxon>
    </lineage>
</organism>
<evidence type="ECO:0000259" key="6">
    <source>
        <dbReference type="Pfam" id="PF00586"/>
    </source>
</evidence>
<dbReference type="GO" id="GO:0004756">
    <property type="term" value="F:selenide, water dikinase activity"/>
    <property type="evidence" value="ECO:0007669"/>
    <property type="project" value="UniProtKB-EC"/>
</dbReference>
<dbReference type="InterPro" id="IPR017584">
    <property type="entry name" value="Pyridine_nucleo_diS_OxRdtase_N"/>
</dbReference>
<dbReference type="Pfam" id="PF00586">
    <property type="entry name" value="AIRS"/>
    <property type="match status" value="1"/>
</dbReference>
<evidence type="ECO:0000256" key="1">
    <source>
        <dbReference type="ARBA" id="ARBA00022679"/>
    </source>
</evidence>
<dbReference type="Proteomes" id="UP000436694">
    <property type="component" value="Unassembled WGS sequence"/>
</dbReference>
<dbReference type="PANTHER" id="PTHR10256">
    <property type="entry name" value="SELENIDE, WATER DIKINASE"/>
    <property type="match status" value="1"/>
</dbReference>
<keyword evidence="3 9" id="KW-0418">Kinase</keyword>
<keyword evidence="2" id="KW-0547">Nucleotide-binding</keyword>
<feature type="domain" description="FAD/NAD(P)-binding" evidence="8">
    <location>
        <begin position="10"/>
        <end position="303"/>
    </location>
</feature>
<dbReference type="Gene3D" id="3.30.1330.10">
    <property type="entry name" value="PurM-like, N-terminal domain"/>
    <property type="match status" value="1"/>
</dbReference>
<proteinExistence type="predicted"/>
<dbReference type="NCBIfam" id="TIGR00476">
    <property type="entry name" value="selD"/>
    <property type="match status" value="1"/>
</dbReference>
<evidence type="ECO:0000313" key="10">
    <source>
        <dbReference type="Proteomes" id="UP000436694"/>
    </source>
</evidence>
<dbReference type="InterPro" id="IPR023753">
    <property type="entry name" value="FAD/NAD-binding_dom"/>
</dbReference>
<dbReference type="InterPro" id="IPR036188">
    <property type="entry name" value="FAD/NAD-bd_sf"/>
</dbReference>
<dbReference type="CDD" id="cd02195">
    <property type="entry name" value="SelD"/>
    <property type="match status" value="1"/>
</dbReference>
<dbReference type="GO" id="GO:0005737">
    <property type="term" value="C:cytoplasm"/>
    <property type="evidence" value="ECO:0007669"/>
    <property type="project" value="TreeGrafter"/>
</dbReference>
<comment type="caution">
    <text evidence="9">The sequence shown here is derived from an EMBL/GenBank/DDBJ whole genome shotgun (WGS) entry which is preliminary data.</text>
</comment>
<dbReference type="Gene3D" id="3.50.50.100">
    <property type="match status" value="1"/>
</dbReference>
<dbReference type="GO" id="GO:0005524">
    <property type="term" value="F:ATP binding"/>
    <property type="evidence" value="ECO:0007669"/>
    <property type="project" value="UniProtKB-KW"/>
</dbReference>
<sequence length="716" mass="75145">MHAPTYPITKDVVLIGGGHTHALVLKSWGMKPLAGARLTVINPGPTAPYSGMLPGFVAGHYAREDLDIDLVQLGRFANARLILGHAEHIDRAAQLIHVPGQPPIAYDVASIDIGITSSMPQMPGFSEHAVPAKPLGPFAARWDAFRQGNDPAHVAVIGGGVAGVELILAMAHALRQRGRLASATLIDNDTALTALPENAQKIMRRHLTIQQVSLVEHAEIAAITSGLITLSDGREILSDFTTGAAGARPYDWIENTGLSLTHGFVDVDPHLQSSDPQVFATGDCAHFSADPRPKAGVYAVRQAPVLFANLRACLTGDPLKRYKPQKDYLKLISLGAKQALGEKFGLPFHGRQIWRWKHSIDQSFMGSFRDLMAEKTPDLPAEHTQDLPDVFAGKPMCGGCGAKVARTALMDALPPSGTRSDITHLPGDDAAVITIGGAQQVITTDHLRAFVQDPITMARIAAVHALGDIWAMGATPQAATASITLPQMNTELQRRTLAEIMQAAGEIVSGAGADIVGGHSAMGSELTIGFTITGLCERAPITLAGGKAGDALILTKPLGTGILMAAEMAGLAAGDHIAAALKQMSRPQAQAAKTLEQAHAMTDVTGFGLLGHLKGICDASQCGAEIAPQKLRLLAGVAALSAKGVRSSLYPENRALLPELCAAPEVLFDPQTSGGLLAAVDPDSAPALLQELLNQGEHAAIIGRLTDQPGQITLAP</sequence>
<evidence type="ECO:0000256" key="3">
    <source>
        <dbReference type="ARBA" id="ARBA00022777"/>
    </source>
</evidence>
<dbReference type="SUPFAM" id="SSF55326">
    <property type="entry name" value="PurM N-terminal domain-like"/>
    <property type="match status" value="1"/>
</dbReference>
<evidence type="ECO:0000256" key="2">
    <source>
        <dbReference type="ARBA" id="ARBA00022741"/>
    </source>
</evidence>
<dbReference type="InterPro" id="IPR010918">
    <property type="entry name" value="PurM-like_C_dom"/>
</dbReference>
<dbReference type="InterPro" id="IPR004536">
    <property type="entry name" value="SPS/SelD"/>
</dbReference>
<evidence type="ECO:0000256" key="5">
    <source>
        <dbReference type="ARBA" id="ARBA00023266"/>
    </source>
</evidence>
<dbReference type="PANTHER" id="PTHR10256:SF0">
    <property type="entry name" value="INACTIVE SELENIDE, WATER DIKINASE-LIKE PROTEIN-RELATED"/>
    <property type="match status" value="1"/>
</dbReference>
<evidence type="ECO:0000313" key="9">
    <source>
        <dbReference type="EMBL" id="MQY42990.1"/>
    </source>
</evidence>
<dbReference type="RefSeq" id="WP_153547676.1">
    <property type="nucleotide sequence ID" value="NZ_WIXK01000004.1"/>
</dbReference>
<dbReference type="NCBIfam" id="TIGR03169">
    <property type="entry name" value="Nterm_to_SelD"/>
    <property type="match status" value="1"/>
</dbReference>
<feature type="domain" description="PurM-like N-terminal" evidence="6">
    <location>
        <begin position="427"/>
        <end position="535"/>
    </location>
</feature>
<dbReference type="Pfam" id="PF07992">
    <property type="entry name" value="Pyr_redox_2"/>
    <property type="match status" value="1"/>
</dbReference>
<gene>
    <name evidence="9" type="primary">selD</name>
    <name evidence="9" type="ORF">GG681_10080</name>
</gene>
<evidence type="ECO:0000259" key="7">
    <source>
        <dbReference type="Pfam" id="PF02769"/>
    </source>
</evidence>
<dbReference type="InterPro" id="IPR036676">
    <property type="entry name" value="PurM-like_C_sf"/>
</dbReference>
<evidence type="ECO:0000256" key="4">
    <source>
        <dbReference type="ARBA" id="ARBA00022840"/>
    </source>
</evidence>
<dbReference type="PRINTS" id="PR00368">
    <property type="entry name" value="FADPNR"/>
</dbReference>
<dbReference type="EC" id="2.7.9.3" evidence="9"/>